<accession>A0A8J5IWS2</accession>
<keyword evidence="2" id="KW-1133">Transmembrane helix</keyword>
<gene>
    <name evidence="3" type="ORF">JG688_00014620</name>
</gene>
<evidence type="ECO:0000313" key="3">
    <source>
        <dbReference type="EMBL" id="KAG6949449.1"/>
    </source>
</evidence>
<feature type="transmembrane region" description="Helical" evidence="2">
    <location>
        <begin position="43"/>
        <end position="69"/>
    </location>
</feature>
<name>A0A8J5IWS2_9STRA</name>
<comment type="caution">
    <text evidence="3">The sequence shown here is derived from an EMBL/GenBank/DDBJ whole genome shotgun (WGS) entry which is preliminary data.</text>
</comment>
<feature type="transmembrane region" description="Helical" evidence="2">
    <location>
        <begin position="7"/>
        <end position="23"/>
    </location>
</feature>
<evidence type="ECO:0000256" key="2">
    <source>
        <dbReference type="SAM" id="Phobius"/>
    </source>
</evidence>
<dbReference type="AlphaFoldDB" id="A0A8J5IWS2"/>
<keyword evidence="2" id="KW-0812">Transmembrane</keyword>
<keyword evidence="2" id="KW-0472">Membrane</keyword>
<feature type="region of interest" description="Disordered" evidence="1">
    <location>
        <begin position="100"/>
        <end position="122"/>
    </location>
</feature>
<reference evidence="3" key="1">
    <citation type="submission" date="2021-01" db="EMBL/GenBank/DDBJ databases">
        <title>Phytophthora aleatoria, a newly-described species from Pinus radiata is distinct from Phytophthora cactorum isolates based on comparative genomics.</title>
        <authorList>
            <person name="Mcdougal R."/>
            <person name="Panda P."/>
            <person name="Williams N."/>
            <person name="Studholme D.J."/>
        </authorList>
    </citation>
    <scope>NUCLEOTIDE SEQUENCE</scope>
    <source>
        <strain evidence="3">NZFS 4037</strain>
    </source>
</reference>
<organism evidence="3 4">
    <name type="scientific">Phytophthora aleatoria</name>
    <dbReference type="NCBI Taxonomy" id="2496075"/>
    <lineage>
        <taxon>Eukaryota</taxon>
        <taxon>Sar</taxon>
        <taxon>Stramenopiles</taxon>
        <taxon>Oomycota</taxon>
        <taxon>Peronosporomycetes</taxon>
        <taxon>Peronosporales</taxon>
        <taxon>Peronosporaceae</taxon>
        <taxon>Phytophthora</taxon>
    </lineage>
</organism>
<protein>
    <submittedName>
        <fullName evidence="3">Uncharacterized protein</fullName>
    </submittedName>
</protein>
<evidence type="ECO:0000313" key="4">
    <source>
        <dbReference type="Proteomes" id="UP000709295"/>
    </source>
</evidence>
<evidence type="ECO:0000256" key="1">
    <source>
        <dbReference type="SAM" id="MobiDB-lite"/>
    </source>
</evidence>
<keyword evidence="4" id="KW-1185">Reference proteome</keyword>
<proteinExistence type="predicted"/>
<dbReference type="EMBL" id="JAENGY010001422">
    <property type="protein sequence ID" value="KAG6949449.1"/>
    <property type="molecule type" value="Genomic_DNA"/>
</dbReference>
<sequence>MKRVSTVLVIFAGGAGISLYIAPMEKLFQVLKHKSAVFINVHMVYAGIVTYGILITNWFIVFINILFITNDRNALQNDRNALQVDDDERQISVTIEQAPPLEAESSKKSLKSLSSPGDTGGGSQVDGIHLSANLIGNLTGQRASVNFVNT</sequence>
<dbReference type="Proteomes" id="UP000709295">
    <property type="component" value="Unassembled WGS sequence"/>
</dbReference>